<feature type="transmembrane region" description="Helical" evidence="7">
    <location>
        <begin position="60"/>
        <end position="84"/>
    </location>
</feature>
<evidence type="ECO:0000256" key="7">
    <source>
        <dbReference type="SAM" id="Phobius"/>
    </source>
</evidence>
<feature type="region of interest" description="Disordered" evidence="6">
    <location>
        <begin position="348"/>
        <end position="377"/>
    </location>
</feature>
<reference evidence="9 10" key="1">
    <citation type="journal article" date="2016" name="Nat. Commun.">
        <title>Ectomycorrhizal ecology is imprinted in the genome of the dominant symbiotic fungus Cenococcum geophilum.</title>
        <authorList>
            <consortium name="DOE Joint Genome Institute"/>
            <person name="Peter M."/>
            <person name="Kohler A."/>
            <person name="Ohm R.A."/>
            <person name="Kuo A."/>
            <person name="Krutzmann J."/>
            <person name="Morin E."/>
            <person name="Arend M."/>
            <person name="Barry K.W."/>
            <person name="Binder M."/>
            <person name="Choi C."/>
            <person name="Clum A."/>
            <person name="Copeland A."/>
            <person name="Grisel N."/>
            <person name="Haridas S."/>
            <person name="Kipfer T."/>
            <person name="LaButti K."/>
            <person name="Lindquist E."/>
            <person name="Lipzen A."/>
            <person name="Maire R."/>
            <person name="Meier B."/>
            <person name="Mihaltcheva S."/>
            <person name="Molinier V."/>
            <person name="Murat C."/>
            <person name="Poggeler S."/>
            <person name="Quandt C.A."/>
            <person name="Sperisen C."/>
            <person name="Tritt A."/>
            <person name="Tisserant E."/>
            <person name="Crous P.W."/>
            <person name="Henrissat B."/>
            <person name="Nehls U."/>
            <person name="Egli S."/>
            <person name="Spatafora J.W."/>
            <person name="Grigoriev I.V."/>
            <person name="Martin F.M."/>
        </authorList>
    </citation>
    <scope>NUCLEOTIDE SEQUENCE [LARGE SCALE GENOMIC DNA]</scope>
    <source>
        <strain evidence="9 10">CBS 459.81</strain>
    </source>
</reference>
<accession>A0A8E2ELI8</accession>
<keyword evidence="10" id="KW-1185">Reference proteome</keyword>
<evidence type="ECO:0000313" key="9">
    <source>
        <dbReference type="EMBL" id="OCK86021.1"/>
    </source>
</evidence>
<evidence type="ECO:0000256" key="4">
    <source>
        <dbReference type="ARBA" id="ARBA00023136"/>
    </source>
</evidence>
<feature type="transmembrane region" description="Helical" evidence="7">
    <location>
        <begin position="17"/>
        <end position="40"/>
    </location>
</feature>
<keyword evidence="2 7" id="KW-0812">Transmembrane</keyword>
<dbReference type="EMBL" id="KV744810">
    <property type="protein sequence ID" value="OCK86021.1"/>
    <property type="molecule type" value="Genomic_DNA"/>
</dbReference>
<feature type="transmembrane region" description="Helical" evidence="7">
    <location>
        <begin position="208"/>
        <end position="233"/>
    </location>
</feature>
<feature type="transmembrane region" description="Helical" evidence="7">
    <location>
        <begin position="96"/>
        <end position="123"/>
    </location>
</feature>
<organism evidence="9 10">
    <name type="scientific">Lepidopterella palustris CBS 459.81</name>
    <dbReference type="NCBI Taxonomy" id="1314670"/>
    <lineage>
        <taxon>Eukaryota</taxon>
        <taxon>Fungi</taxon>
        <taxon>Dikarya</taxon>
        <taxon>Ascomycota</taxon>
        <taxon>Pezizomycotina</taxon>
        <taxon>Dothideomycetes</taxon>
        <taxon>Pleosporomycetidae</taxon>
        <taxon>Mytilinidiales</taxon>
        <taxon>Argynnaceae</taxon>
        <taxon>Lepidopterella</taxon>
    </lineage>
</organism>
<feature type="compositionally biased region" description="Polar residues" evidence="6">
    <location>
        <begin position="307"/>
        <end position="323"/>
    </location>
</feature>
<dbReference type="OrthoDB" id="3934549at2759"/>
<dbReference type="InterPro" id="IPR049326">
    <property type="entry name" value="Rhodopsin_dom_fungi"/>
</dbReference>
<feature type="transmembrane region" description="Helical" evidence="7">
    <location>
        <begin position="143"/>
        <end position="164"/>
    </location>
</feature>
<proteinExistence type="inferred from homology"/>
<comment type="subcellular location">
    <subcellularLocation>
        <location evidence="1">Membrane</location>
        <topology evidence="1">Multi-pass membrane protein</topology>
    </subcellularLocation>
</comment>
<gene>
    <name evidence="9" type="ORF">K432DRAFT_342074</name>
</gene>
<protein>
    <recommendedName>
        <fullName evidence="8">Rhodopsin domain-containing protein</fullName>
    </recommendedName>
</protein>
<comment type="similarity">
    <text evidence="5">Belongs to the SAT4 family.</text>
</comment>
<feature type="domain" description="Rhodopsin" evidence="8">
    <location>
        <begin position="22"/>
        <end position="238"/>
    </location>
</feature>
<dbReference type="GO" id="GO:0016020">
    <property type="term" value="C:membrane"/>
    <property type="evidence" value="ECO:0007669"/>
    <property type="project" value="UniProtKB-SubCell"/>
</dbReference>
<dbReference type="Pfam" id="PF20684">
    <property type="entry name" value="Fung_rhodopsin"/>
    <property type="match status" value="1"/>
</dbReference>
<name>A0A8E2ELI8_9PEZI</name>
<dbReference type="InterPro" id="IPR052337">
    <property type="entry name" value="SAT4-like"/>
</dbReference>
<dbReference type="PANTHER" id="PTHR33048:SF129">
    <property type="entry name" value="INTEGRAL MEMBRANE PROTEIN-RELATED"/>
    <property type="match status" value="1"/>
</dbReference>
<evidence type="ECO:0000256" key="2">
    <source>
        <dbReference type="ARBA" id="ARBA00022692"/>
    </source>
</evidence>
<dbReference type="Proteomes" id="UP000250266">
    <property type="component" value="Unassembled WGS sequence"/>
</dbReference>
<dbReference type="PANTHER" id="PTHR33048">
    <property type="entry name" value="PTH11-LIKE INTEGRAL MEMBRANE PROTEIN (AFU_ORTHOLOGUE AFUA_5G11245)"/>
    <property type="match status" value="1"/>
</dbReference>
<evidence type="ECO:0000256" key="1">
    <source>
        <dbReference type="ARBA" id="ARBA00004141"/>
    </source>
</evidence>
<keyword evidence="3 7" id="KW-1133">Transmembrane helix</keyword>
<evidence type="ECO:0000259" key="8">
    <source>
        <dbReference type="Pfam" id="PF20684"/>
    </source>
</evidence>
<evidence type="ECO:0000256" key="5">
    <source>
        <dbReference type="ARBA" id="ARBA00038359"/>
    </source>
</evidence>
<evidence type="ECO:0000256" key="6">
    <source>
        <dbReference type="SAM" id="MobiDB-lite"/>
    </source>
</evidence>
<keyword evidence="4 7" id="KW-0472">Membrane</keyword>
<feature type="region of interest" description="Disordered" evidence="6">
    <location>
        <begin position="307"/>
        <end position="333"/>
    </location>
</feature>
<evidence type="ECO:0000256" key="3">
    <source>
        <dbReference type="ARBA" id="ARBA00022989"/>
    </source>
</evidence>
<dbReference type="AlphaFoldDB" id="A0A8E2ELI8"/>
<feature type="transmembrane region" description="Helical" evidence="7">
    <location>
        <begin position="176"/>
        <end position="196"/>
    </location>
</feature>
<evidence type="ECO:0000313" key="10">
    <source>
        <dbReference type="Proteomes" id="UP000250266"/>
    </source>
</evidence>
<sequence>MSTPIHQPNYINPETRVSLIVGVTISTQLLSILGCLSTRVGSGHHTWDIKPEWFPHYMRLGFAIEMVFPFSVALPKLSLCFTYLRLFPSKANRIFCYCSMAYLTCWLIAIVFTTTFQCIPVNAFWDMSITDKKCIDTRISHTAFAITNSLSDFIVYLWPARALWNMQLPFRQRLGLVLVFCTGAIVCVAGILRMATLQEVDSSGDPNYVSALTWVASVFECNIGIICGCLQGVRPLLMRFFPRIFGSSEGYAANYPSRTHDSHTFPFRTYPNGTFANKSNLHKELETGGEVSIKELDGGMEDENNYVQGNSKGKSATRFKTSISGGGDPGRDVPENGISFSQHVTIKSGTSIPEEASATAPIGDAGSEDWIIPGSGK</sequence>